<evidence type="ECO:0000256" key="1">
    <source>
        <dbReference type="SAM" id="SignalP"/>
    </source>
</evidence>
<proteinExistence type="predicted"/>
<comment type="caution">
    <text evidence="2">The sequence shown here is derived from an EMBL/GenBank/DDBJ whole genome shotgun (WGS) entry which is preliminary data.</text>
</comment>
<gene>
    <name evidence="2" type="ORF">GCM10017772_35590</name>
</gene>
<feature type="chain" id="PRO_5037365318" evidence="1">
    <location>
        <begin position="21"/>
        <end position="192"/>
    </location>
</feature>
<protein>
    <submittedName>
        <fullName evidence="2">Uncharacterized protein</fullName>
    </submittedName>
</protein>
<sequence>MMISAAAGAAALLLAAPAAAAPAVFVEHFTEHNEFLAQEEFSTPEEEWCPQVEFPVWVEEDASGTFRLLSHGDSPLYGASTFRIEGSFTNLDNDQSYSFATHGQEKDSLVTDLGGGLLSIEVQSTGVSTWYGPDGRKLFIDAGRIWFTVVIDTKGTPTDEDDEEVSFEFGGDTGISQTAGRDFCDDLVEFIG</sequence>
<feature type="signal peptide" evidence="1">
    <location>
        <begin position="1"/>
        <end position="20"/>
    </location>
</feature>
<dbReference type="AlphaFoldDB" id="A0A919G1T2"/>
<keyword evidence="3" id="KW-1185">Reference proteome</keyword>
<dbReference type="Proteomes" id="UP000627369">
    <property type="component" value="Unassembled WGS sequence"/>
</dbReference>
<dbReference type="EMBL" id="BNAS01000005">
    <property type="protein sequence ID" value="GHH76583.1"/>
    <property type="molecule type" value="Genomic_DNA"/>
</dbReference>
<keyword evidence="1" id="KW-0732">Signal</keyword>
<organism evidence="2 3">
    <name type="scientific">Promicromonospora soli</name>
    <dbReference type="NCBI Taxonomy" id="2035533"/>
    <lineage>
        <taxon>Bacteria</taxon>
        <taxon>Bacillati</taxon>
        <taxon>Actinomycetota</taxon>
        <taxon>Actinomycetes</taxon>
        <taxon>Micrococcales</taxon>
        <taxon>Promicromonosporaceae</taxon>
        <taxon>Promicromonospora</taxon>
    </lineage>
</organism>
<name>A0A919G1T2_9MICO</name>
<reference evidence="2" key="2">
    <citation type="submission" date="2020-09" db="EMBL/GenBank/DDBJ databases">
        <authorList>
            <person name="Sun Q."/>
            <person name="Zhou Y."/>
        </authorList>
    </citation>
    <scope>NUCLEOTIDE SEQUENCE</scope>
    <source>
        <strain evidence="2">CGMCC 4.7398</strain>
    </source>
</reference>
<evidence type="ECO:0000313" key="3">
    <source>
        <dbReference type="Proteomes" id="UP000627369"/>
    </source>
</evidence>
<accession>A0A919G1T2</accession>
<reference evidence="2" key="1">
    <citation type="journal article" date="2014" name="Int. J. Syst. Evol. Microbiol.">
        <title>Complete genome sequence of Corynebacterium casei LMG S-19264T (=DSM 44701T), isolated from a smear-ripened cheese.</title>
        <authorList>
            <consortium name="US DOE Joint Genome Institute (JGI-PGF)"/>
            <person name="Walter F."/>
            <person name="Albersmeier A."/>
            <person name="Kalinowski J."/>
            <person name="Ruckert C."/>
        </authorList>
    </citation>
    <scope>NUCLEOTIDE SEQUENCE</scope>
    <source>
        <strain evidence="2">CGMCC 4.7398</strain>
    </source>
</reference>
<evidence type="ECO:0000313" key="2">
    <source>
        <dbReference type="EMBL" id="GHH76583.1"/>
    </source>
</evidence>